<keyword evidence="1" id="KW-0547">Nucleotide-binding</keyword>
<evidence type="ECO:0000313" key="5">
    <source>
        <dbReference type="Proteomes" id="UP000646152"/>
    </source>
</evidence>
<evidence type="ECO:0000313" key="4">
    <source>
        <dbReference type="EMBL" id="GGB47872.1"/>
    </source>
</evidence>
<keyword evidence="2 4" id="KW-0067">ATP-binding</keyword>
<dbReference type="InterPro" id="IPR003593">
    <property type="entry name" value="AAA+_ATPase"/>
</dbReference>
<evidence type="ECO:0000256" key="1">
    <source>
        <dbReference type="ARBA" id="ARBA00022741"/>
    </source>
</evidence>
<dbReference type="SMART" id="SM00382">
    <property type="entry name" value="AAA"/>
    <property type="match status" value="2"/>
</dbReference>
<dbReference type="PANTHER" id="PTHR43158">
    <property type="entry name" value="SKFA PEPTIDE EXPORT ATP-BINDING PROTEIN SKFE"/>
    <property type="match status" value="1"/>
</dbReference>
<reference evidence="5" key="1">
    <citation type="journal article" date="2019" name="Int. J. Syst. Evol. Microbiol.">
        <title>The Global Catalogue of Microorganisms (GCM) 10K type strain sequencing project: providing services to taxonomists for standard genome sequencing and annotation.</title>
        <authorList>
            <consortium name="The Broad Institute Genomics Platform"/>
            <consortium name="The Broad Institute Genome Sequencing Center for Infectious Disease"/>
            <person name="Wu L."/>
            <person name="Ma J."/>
        </authorList>
    </citation>
    <scope>NUCLEOTIDE SEQUENCE [LARGE SCALE GENOMIC DNA]</scope>
    <source>
        <strain evidence="5">CGMCC 1.15923</strain>
    </source>
</reference>
<dbReference type="InterPro" id="IPR027417">
    <property type="entry name" value="P-loop_NTPase"/>
</dbReference>
<accession>A0ABQ1INV3</accession>
<dbReference type="InterPro" id="IPR003439">
    <property type="entry name" value="ABC_transporter-like_ATP-bd"/>
</dbReference>
<dbReference type="InterPro" id="IPR017871">
    <property type="entry name" value="ABC_transporter-like_CS"/>
</dbReference>
<dbReference type="RefSeq" id="WP_188630128.1">
    <property type="nucleotide sequence ID" value="NZ_BMKE01000017.1"/>
</dbReference>
<evidence type="ECO:0000259" key="3">
    <source>
        <dbReference type="PROSITE" id="PS50893"/>
    </source>
</evidence>
<dbReference type="Pfam" id="PF00005">
    <property type="entry name" value="ABC_tran"/>
    <property type="match status" value="2"/>
</dbReference>
<dbReference type="NCBIfam" id="NF008186">
    <property type="entry name" value="PRK10938.1"/>
    <property type="match status" value="1"/>
</dbReference>
<name>A0ABQ1INV3_9GAMM</name>
<dbReference type="PROSITE" id="PS00211">
    <property type="entry name" value="ABC_TRANSPORTER_1"/>
    <property type="match status" value="1"/>
</dbReference>
<proteinExistence type="predicted"/>
<dbReference type="PROSITE" id="PS50893">
    <property type="entry name" value="ABC_TRANSPORTER_2"/>
    <property type="match status" value="2"/>
</dbReference>
<dbReference type="Proteomes" id="UP000646152">
    <property type="component" value="Unassembled WGS sequence"/>
</dbReference>
<sequence length="506" mass="55948">MTAICISNAHFAISEQHSLRIKQLELHAGQCWSFVGANGSGKTALARALAGELKLLQGASENGFTRTEWVSFEQLQQLADREREEDESDLLDYEDQGHTARQIMLEQGGDPAELAALAERFGITTLLDRGFRYLSTGETRKVLLCRALLQHPELLILDEPFDGLDVGAHAGLMSLLQELVTAGQTLVLIVNRLEELPEFSDRLGLLAECELSLAGPRAEIAASAELLQLSHLAAMEAATQALPPADPDAERRALDVDTPRIVMRDIQVSYGDKRILTGLNWQVDPGQHWQIIGPNGAGKSTLLSLVTGDHPQGYSNDLTLFGHKRGSGESIWDIKQHIGYVSTSMQQDYRVTATPKAVILSGFFDSIGVYQQPGSTQLALVEQWLTLLGMAHLANEPFRHLSYGQQRLLLIARAMVKHPPILILDEPLQGLDSFNRHWVKRWIDLLVAEGSTQLLFVSHHEQDAPGCISHRLTFVPDGDQYRYDCTAVSHQLSVKDKNSFQHQALG</sequence>
<feature type="domain" description="ABC transporter" evidence="3">
    <location>
        <begin position="4"/>
        <end position="233"/>
    </location>
</feature>
<dbReference type="Gene3D" id="3.40.50.300">
    <property type="entry name" value="P-loop containing nucleotide triphosphate hydrolases"/>
    <property type="match status" value="2"/>
</dbReference>
<protein>
    <submittedName>
        <fullName evidence="4">Molybdate ABC transporter ATP-binding protein ModF</fullName>
    </submittedName>
</protein>
<evidence type="ECO:0000256" key="2">
    <source>
        <dbReference type="ARBA" id="ARBA00022840"/>
    </source>
</evidence>
<dbReference type="EMBL" id="BMKE01000017">
    <property type="protein sequence ID" value="GGB47872.1"/>
    <property type="molecule type" value="Genomic_DNA"/>
</dbReference>
<gene>
    <name evidence="4" type="ORF">GCM10011502_21480</name>
</gene>
<keyword evidence="5" id="KW-1185">Reference proteome</keyword>
<feature type="domain" description="ABC transporter" evidence="3">
    <location>
        <begin position="261"/>
        <end position="502"/>
    </location>
</feature>
<organism evidence="4 5">
    <name type="scientific">Oceanisphaera marina</name>
    <dbReference type="NCBI Taxonomy" id="2017550"/>
    <lineage>
        <taxon>Bacteria</taxon>
        <taxon>Pseudomonadati</taxon>
        <taxon>Pseudomonadota</taxon>
        <taxon>Gammaproteobacteria</taxon>
        <taxon>Aeromonadales</taxon>
        <taxon>Aeromonadaceae</taxon>
        <taxon>Oceanisphaera</taxon>
    </lineage>
</organism>
<dbReference type="PANTHER" id="PTHR43158:SF2">
    <property type="entry name" value="SKFA PEPTIDE EXPORT ATP-BINDING PROTEIN SKFE"/>
    <property type="match status" value="1"/>
</dbReference>
<comment type="caution">
    <text evidence="4">The sequence shown here is derived from an EMBL/GenBank/DDBJ whole genome shotgun (WGS) entry which is preliminary data.</text>
</comment>
<dbReference type="SUPFAM" id="SSF52540">
    <property type="entry name" value="P-loop containing nucleoside triphosphate hydrolases"/>
    <property type="match status" value="2"/>
</dbReference>
<dbReference type="GO" id="GO:0005524">
    <property type="term" value="F:ATP binding"/>
    <property type="evidence" value="ECO:0007669"/>
    <property type="project" value="UniProtKB-KW"/>
</dbReference>